<evidence type="ECO:0000256" key="1">
    <source>
        <dbReference type="SAM" id="Phobius"/>
    </source>
</evidence>
<accession>A0A0U5H799</accession>
<keyword evidence="1" id="KW-1133">Transmembrane helix</keyword>
<dbReference type="KEGG" id="hhb:Hhub_4047"/>
<protein>
    <submittedName>
        <fullName evidence="2">Uncharacterized protein</fullName>
    </submittedName>
</protein>
<keyword evidence="1" id="KW-0812">Transmembrane</keyword>
<keyword evidence="1" id="KW-0472">Membrane</keyword>
<feature type="transmembrane region" description="Helical" evidence="1">
    <location>
        <begin position="13"/>
        <end position="31"/>
    </location>
</feature>
<evidence type="ECO:0000313" key="3">
    <source>
        <dbReference type="Proteomes" id="UP000066737"/>
    </source>
</evidence>
<dbReference type="OrthoDB" id="293230at2157"/>
<evidence type="ECO:0000313" key="2">
    <source>
        <dbReference type="EMBL" id="CQH63334.1"/>
    </source>
</evidence>
<proteinExistence type="predicted"/>
<reference evidence="3" key="1">
    <citation type="journal article" date="2016" name="Environ. Microbiol.">
        <title>The complete genome of a viable archaeum isolated from 123-million-year-old rock salt.</title>
        <authorList>
            <person name="Jaakkola S.T."/>
            <person name="Pfeiffer F."/>
            <person name="Ravantti J.J."/>
            <person name="Guo Q."/>
            <person name="Liu Y."/>
            <person name="Chen X."/>
            <person name="Ma H."/>
            <person name="Yang C."/>
            <person name="Oksanen H.M."/>
            <person name="Bamford D.H."/>
        </authorList>
    </citation>
    <scope>NUCLEOTIDE SEQUENCE</scope>
    <source>
        <strain evidence="3">JI20-1</strain>
        <plasmid evidence="3">Plasmid pSTJ001</plasmid>
    </source>
</reference>
<feature type="transmembrane region" description="Helical" evidence="1">
    <location>
        <begin position="43"/>
        <end position="62"/>
    </location>
</feature>
<sequence>MAPAESDAAGSGFSLRNAIVAVLCLFVVRLGAGWARGILEGDYVLGFAGLLLVLGPVLWLLAQVRAAYF</sequence>
<dbReference type="GeneID" id="26660398"/>
<keyword evidence="3" id="KW-1185">Reference proteome</keyword>
<geneLocation type="plasmid" evidence="3">
    <name>pSTJ001</name>
</geneLocation>
<dbReference type="AlphaFoldDB" id="A0A0U5H799"/>
<dbReference type="Proteomes" id="UP000066737">
    <property type="component" value="Plasmid pSTJ001"/>
</dbReference>
<dbReference type="EMBL" id="LN831303">
    <property type="protein sequence ID" value="CQH63334.1"/>
    <property type="molecule type" value="Genomic_DNA"/>
</dbReference>
<gene>
    <name evidence="2" type="ORF">HHUB_4047</name>
</gene>
<organism evidence="2 3">
    <name type="scientific">Halobacterium hubeiense</name>
    <dbReference type="NCBI Taxonomy" id="1407499"/>
    <lineage>
        <taxon>Archaea</taxon>
        <taxon>Methanobacteriati</taxon>
        <taxon>Methanobacteriota</taxon>
        <taxon>Stenosarchaea group</taxon>
        <taxon>Halobacteria</taxon>
        <taxon>Halobacteriales</taxon>
        <taxon>Halobacteriaceae</taxon>
        <taxon>Halobacterium</taxon>
    </lineage>
</organism>
<dbReference type="RefSeq" id="WP_059058400.1">
    <property type="nucleotide sequence ID" value="NZ_CEML01000003.1"/>
</dbReference>
<name>A0A0U5H799_9EURY</name>